<name>A0A2P8HFK9_CHINA</name>
<organism evidence="1 2">
    <name type="scientific">Chitinophaga niastensis</name>
    <dbReference type="NCBI Taxonomy" id="536980"/>
    <lineage>
        <taxon>Bacteria</taxon>
        <taxon>Pseudomonadati</taxon>
        <taxon>Bacteroidota</taxon>
        <taxon>Chitinophagia</taxon>
        <taxon>Chitinophagales</taxon>
        <taxon>Chitinophagaceae</taxon>
        <taxon>Chitinophaga</taxon>
    </lineage>
</organism>
<sequence length="74" mass="8657">MPFEIDVLSVGKANSIILKWVNEKKEEFIILMDAGYKKDGEQIRDHIKRHTKKKKLIWPFVPIQIPIILVDSLT</sequence>
<keyword evidence="2" id="KW-1185">Reference proteome</keyword>
<dbReference type="Proteomes" id="UP000240971">
    <property type="component" value="Unassembled WGS sequence"/>
</dbReference>
<dbReference type="AlphaFoldDB" id="A0A2P8HFK9"/>
<evidence type="ECO:0000313" key="2">
    <source>
        <dbReference type="Proteomes" id="UP000240971"/>
    </source>
</evidence>
<protein>
    <submittedName>
        <fullName evidence="1">Uncharacterized protein</fullName>
    </submittedName>
</protein>
<proteinExistence type="predicted"/>
<comment type="caution">
    <text evidence="1">The sequence shown here is derived from an EMBL/GenBank/DDBJ whole genome shotgun (WGS) entry which is preliminary data.</text>
</comment>
<accession>A0A2P8HFK9</accession>
<gene>
    <name evidence="1" type="ORF">CLV51_105348</name>
</gene>
<reference evidence="1 2" key="1">
    <citation type="submission" date="2018-03" db="EMBL/GenBank/DDBJ databases">
        <title>Genomic Encyclopedia of Archaeal and Bacterial Type Strains, Phase II (KMG-II): from individual species to whole genera.</title>
        <authorList>
            <person name="Goeker M."/>
        </authorList>
    </citation>
    <scope>NUCLEOTIDE SEQUENCE [LARGE SCALE GENOMIC DNA]</scope>
    <source>
        <strain evidence="1 2">DSM 24859</strain>
    </source>
</reference>
<dbReference type="EMBL" id="PYAW01000005">
    <property type="protein sequence ID" value="PSL44973.1"/>
    <property type="molecule type" value="Genomic_DNA"/>
</dbReference>
<evidence type="ECO:0000313" key="1">
    <source>
        <dbReference type="EMBL" id="PSL44973.1"/>
    </source>
</evidence>